<dbReference type="GO" id="GO:0003964">
    <property type="term" value="F:RNA-directed DNA polymerase activity"/>
    <property type="evidence" value="ECO:0007669"/>
    <property type="project" value="UniProtKB-EC"/>
</dbReference>
<protein>
    <recommendedName>
        <fullName evidence="1">RNA-directed DNA polymerase</fullName>
        <ecNumber evidence="1">2.7.7.49</ecNumber>
    </recommendedName>
</protein>
<dbReference type="EC" id="2.7.7.49" evidence="1"/>
<dbReference type="Pfam" id="PF17921">
    <property type="entry name" value="Integrase_H2C2"/>
    <property type="match status" value="1"/>
</dbReference>
<dbReference type="Gene3D" id="1.10.340.70">
    <property type="match status" value="1"/>
</dbReference>
<dbReference type="InterPro" id="IPR043128">
    <property type="entry name" value="Rev_trsase/Diguanyl_cyclase"/>
</dbReference>
<reference evidence="4" key="1">
    <citation type="submission" date="2021-07" db="EMBL/GenBank/DDBJ databases">
        <authorList>
            <person name="Catto M.A."/>
            <person name="Jacobson A."/>
            <person name="Kennedy G."/>
            <person name="Labadie P."/>
            <person name="Hunt B.G."/>
            <person name="Srinivasan R."/>
        </authorList>
    </citation>
    <scope>NUCLEOTIDE SEQUENCE</scope>
    <source>
        <strain evidence="4">PL_HMW_Pooled</strain>
        <tissue evidence="4">Head</tissue>
    </source>
</reference>
<dbReference type="PROSITE" id="PS50994">
    <property type="entry name" value="INTEGRASE"/>
    <property type="match status" value="1"/>
</dbReference>
<feature type="compositionally biased region" description="Low complexity" evidence="2">
    <location>
        <begin position="1"/>
        <end position="16"/>
    </location>
</feature>
<dbReference type="GO" id="GO:0015074">
    <property type="term" value="P:DNA integration"/>
    <property type="evidence" value="ECO:0007669"/>
    <property type="project" value="InterPro"/>
</dbReference>
<feature type="domain" description="Integrase catalytic" evidence="3">
    <location>
        <begin position="974"/>
        <end position="1127"/>
    </location>
</feature>
<dbReference type="InterPro" id="IPR043502">
    <property type="entry name" value="DNA/RNA_pol_sf"/>
</dbReference>
<dbReference type="GO" id="GO:0003676">
    <property type="term" value="F:nucleic acid binding"/>
    <property type="evidence" value="ECO:0007669"/>
    <property type="project" value="InterPro"/>
</dbReference>
<sequence length="1320" mass="149312">MAAQGAGTAAQQLAQTPQIPSMPSVAQGNVARPGPVNLKTGNIQRSWEEFKQKFGFYLTAIGQKNAAAEVKTALLMGEAGPDALDVYNSFREKLITRTKDQDGNDIIEKDNSEDYATVVQQFDWLTDLRNLVKHCEFSFGEDGMLHDRIIWGTYDKRIKEALRAKASEPLEKIIELSKAMESSARYPAGPSSEAQVDTVQKYQSRNNPGKWKKRGNFHQNQHPKAERSKPYSGPPLLAPGEEYDCKKCNTRHAARQCPAWGKKCLKCNEYNHFSVVCKRRPQASKQNHQHTGTHPQKPGNARKVVKVAYRKPAAAESPPAEDLLLGGWNDTPKVNRILNGNDSSGSRREHTEVLRIEGKHYIKFKLDNGSEINSLPLHLFKLIDDNFRVYPDDTTIITYGKSEFKSLGKVYLLVETQHGAKLICDFLISSVEKRPILGIDACETLNLVVKVKHSVKCSDTAEAHSLELPASKELFVRNYQELFTGLGEFKQTVKIIVDPTVKPGICPPRRYNFTVVEKLKVKLAQLEREGIIAKMPFGISCAPEIFQFLTEQAFQGTGAISYFDDCVAAGATLAEHDEVLIRVMVKAKEHNIRFNPSKLQYRLKEVKFVGHMWSHNEMKIDPKRVAAIGEIAEPKNKHELQKCLGTFNYVRKFIPQMATTAAPLYSLLSDRVAFHWLPAHALAFNKLKMSLTEAPVLTTFDPKQPIVVQADASQYGLGCALFQGGKIVAVDSRKLTETEVLYAQIEKELLALVFAAAKFEKYIWGMKDVIFLTDHKPLVSIFQKPLASITNNRLKKFRIKLMKYQMKVEYLPGKYMHLADLLSRNFQKGHVDDDPEMTHVVHEVTRSIPMSPDTKKDLEVETAGDVGLAAVTQYYKKGWPQDRHQVIVEARPYWQIRHDIFLEDKLVIFNDRIIVPVSLRPKVLNKLHAAHLGAEKTKARARQAVYWPGLTSDIENMVRACRICERNRPANPKDPLQPHEIPMHRYEKVGVDILEWKSQNYLVVVDYLSKWLELKKLSSKSSAAVIAALRQVFSTHGVPRIIFGDNNPLNSFECREFAASIGSIIQTSSPEFPSSNGLAEKGVHISKQLLTKSEESGTHYLDALREYNNTPLSGMTVSPSQILMSRICRTGVPILSKNLVPKIVDVHKDLKRLQQSYKAKHDKRARGLSTHYDVGDKVVVYRRGKWKKGKIVDKHSADRSYIVELLSGRQLRRNIIHLQHSTSDPDHIDHRDGTNYLELVENTESQIEQESINRTDNATEEAAEPEKMLSSLTPKKSDTELKMELEMDNKMDMDNELEMDLTLFEEELNSPLDFDGLGDF</sequence>
<dbReference type="Gene3D" id="3.30.420.10">
    <property type="entry name" value="Ribonuclease H-like superfamily/Ribonuclease H"/>
    <property type="match status" value="1"/>
</dbReference>
<dbReference type="FunFam" id="3.30.420.10:FF:000063">
    <property type="entry name" value="Retrovirus-related Pol polyprotein from transposon 297-like Protein"/>
    <property type="match status" value="1"/>
</dbReference>
<proteinExistence type="predicted"/>
<dbReference type="Proteomes" id="UP001219518">
    <property type="component" value="Unassembled WGS sequence"/>
</dbReference>
<dbReference type="InterPro" id="IPR012337">
    <property type="entry name" value="RNaseH-like_sf"/>
</dbReference>
<evidence type="ECO:0000259" key="3">
    <source>
        <dbReference type="PROSITE" id="PS50994"/>
    </source>
</evidence>
<dbReference type="InterPro" id="IPR000477">
    <property type="entry name" value="RT_dom"/>
</dbReference>
<dbReference type="Pfam" id="PF00078">
    <property type="entry name" value="RVT_1"/>
    <property type="match status" value="1"/>
</dbReference>
<feature type="compositionally biased region" description="Polar residues" evidence="2">
    <location>
        <begin position="283"/>
        <end position="294"/>
    </location>
</feature>
<dbReference type="InterPro" id="IPR050951">
    <property type="entry name" value="Retrovirus_Pol_polyprotein"/>
</dbReference>
<dbReference type="PANTHER" id="PTHR37984:SF7">
    <property type="entry name" value="INTEGRASE CATALYTIC DOMAIN-CONTAINING PROTEIN"/>
    <property type="match status" value="1"/>
</dbReference>
<evidence type="ECO:0000313" key="4">
    <source>
        <dbReference type="EMBL" id="KAK3932725.1"/>
    </source>
</evidence>
<dbReference type="SUPFAM" id="SSF56672">
    <property type="entry name" value="DNA/RNA polymerases"/>
    <property type="match status" value="1"/>
</dbReference>
<dbReference type="InterPro" id="IPR041577">
    <property type="entry name" value="RT_RNaseH_2"/>
</dbReference>
<organism evidence="4 5">
    <name type="scientific">Frankliniella fusca</name>
    <dbReference type="NCBI Taxonomy" id="407009"/>
    <lineage>
        <taxon>Eukaryota</taxon>
        <taxon>Metazoa</taxon>
        <taxon>Ecdysozoa</taxon>
        <taxon>Arthropoda</taxon>
        <taxon>Hexapoda</taxon>
        <taxon>Insecta</taxon>
        <taxon>Pterygota</taxon>
        <taxon>Neoptera</taxon>
        <taxon>Paraneoptera</taxon>
        <taxon>Thysanoptera</taxon>
        <taxon>Terebrantia</taxon>
        <taxon>Thripoidea</taxon>
        <taxon>Thripidae</taxon>
        <taxon>Frankliniella</taxon>
    </lineage>
</organism>
<dbReference type="FunFam" id="1.10.340.70:FF:000003">
    <property type="entry name" value="Protein CBG25708"/>
    <property type="match status" value="1"/>
</dbReference>
<feature type="compositionally biased region" description="Polar residues" evidence="2">
    <location>
        <begin position="17"/>
        <end position="27"/>
    </location>
</feature>
<dbReference type="FunFam" id="3.30.70.270:FF:000026">
    <property type="entry name" value="Transposon Ty3-G Gag-Pol polyprotein"/>
    <property type="match status" value="1"/>
</dbReference>
<feature type="region of interest" description="Disordered" evidence="2">
    <location>
        <begin position="281"/>
        <end position="302"/>
    </location>
</feature>
<feature type="region of interest" description="Disordered" evidence="2">
    <location>
        <begin position="184"/>
        <end position="234"/>
    </location>
</feature>
<dbReference type="Pfam" id="PF17919">
    <property type="entry name" value="RT_RNaseH_2"/>
    <property type="match status" value="1"/>
</dbReference>
<feature type="region of interest" description="Disordered" evidence="2">
    <location>
        <begin position="1"/>
        <end position="37"/>
    </location>
</feature>
<reference evidence="4" key="2">
    <citation type="journal article" date="2023" name="BMC Genomics">
        <title>Pest status, molecular evolution, and epigenetic factors derived from the genome assembly of Frankliniella fusca, a thysanopteran phytovirus vector.</title>
        <authorList>
            <person name="Catto M.A."/>
            <person name="Labadie P.E."/>
            <person name="Jacobson A.L."/>
            <person name="Kennedy G.G."/>
            <person name="Srinivasan R."/>
            <person name="Hunt B.G."/>
        </authorList>
    </citation>
    <scope>NUCLEOTIDE SEQUENCE</scope>
    <source>
        <strain evidence="4">PL_HMW_Pooled</strain>
    </source>
</reference>
<dbReference type="CDD" id="cd09274">
    <property type="entry name" value="RNase_HI_RT_Ty3"/>
    <property type="match status" value="1"/>
</dbReference>
<dbReference type="InterPro" id="IPR041588">
    <property type="entry name" value="Integrase_H2C2"/>
</dbReference>
<dbReference type="InterPro" id="IPR001584">
    <property type="entry name" value="Integrase_cat-core"/>
</dbReference>
<evidence type="ECO:0000256" key="1">
    <source>
        <dbReference type="ARBA" id="ARBA00012493"/>
    </source>
</evidence>
<accession>A0AAE1I4C6</accession>
<gene>
    <name evidence="4" type="ORF">KUF71_002696</name>
</gene>
<dbReference type="PANTHER" id="PTHR37984">
    <property type="entry name" value="PROTEIN CBG26694"/>
    <property type="match status" value="1"/>
</dbReference>
<comment type="caution">
    <text evidence="4">The sequence shown here is derived from an EMBL/GenBank/DDBJ whole genome shotgun (WGS) entry which is preliminary data.</text>
</comment>
<dbReference type="GO" id="GO:0042575">
    <property type="term" value="C:DNA polymerase complex"/>
    <property type="evidence" value="ECO:0007669"/>
    <property type="project" value="UniProtKB-ARBA"/>
</dbReference>
<dbReference type="InterPro" id="IPR036397">
    <property type="entry name" value="RNaseH_sf"/>
</dbReference>
<keyword evidence="5" id="KW-1185">Reference proteome</keyword>
<dbReference type="SUPFAM" id="SSF53098">
    <property type="entry name" value="Ribonuclease H-like"/>
    <property type="match status" value="1"/>
</dbReference>
<feature type="compositionally biased region" description="Polar residues" evidence="2">
    <location>
        <begin position="192"/>
        <end position="207"/>
    </location>
</feature>
<dbReference type="Gene3D" id="3.30.70.270">
    <property type="match status" value="2"/>
</dbReference>
<dbReference type="EMBL" id="JAHWGI010001439">
    <property type="protein sequence ID" value="KAK3932725.1"/>
    <property type="molecule type" value="Genomic_DNA"/>
</dbReference>
<name>A0AAE1I4C6_9NEOP</name>
<evidence type="ECO:0000256" key="2">
    <source>
        <dbReference type="SAM" id="MobiDB-lite"/>
    </source>
</evidence>
<feature type="region of interest" description="Disordered" evidence="2">
    <location>
        <begin position="1250"/>
        <end position="1279"/>
    </location>
</feature>
<evidence type="ECO:0000313" key="5">
    <source>
        <dbReference type="Proteomes" id="UP001219518"/>
    </source>
</evidence>